<keyword evidence="7" id="KW-0156">Chromatin regulator</keyword>
<evidence type="ECO:0000256" key="5">
    <source>
        <dbReference type="ARBA" id="ARBA00022771"/>
    </source>
</evidence>
<evidence type="ECO:0000256" key="1">
    <source>
        <dbReference type="ARBA" id="ARBA00004123"/>
    </source>
</evidence>
<keyword evidence="9" id="KW-0804">Transcription</keyword>
<evidence type="ECO:0000256" key="12">
    <source>
        <dbReference type="PROSITE-ProRule" id="PRU00203"/>
    </source>
</evidence>
<feature type="domain" description="TAZ-type" evidence="14">
    <location>
        <begin position="41"/>
        <end position="119"/>
    </location>
</feature>
<keyword evidence="10" id="KW-0539">Nucleus</keyword>
<evidence type="ECO:0000313" key="16">
    <source>
        <dbReference type="Proteomes" id="UP000887116"/>
    </source>
</evidence>
<comment type="caution">
    <text evidence="15">The sequence shown here is derived from an EMBL/GenBank/DDBJ whole genome shotgun (WGS) entry which is preliminary data.</text>
</comment>
<feature type="compositionally biased region" description="Basic and acidic residues" evidence="13">
    <location>
        <begin position="1"/>
        <end position="17"/>
    </location>
</feature>
<keyword evidence="4 12" id="KW-0479">Metal-binding</keyword>
<dbReference type="AlphaFoldDB" id="A0A8X6JHA9"/>
<dbReference type="PANTHER" id="PTHR13808">
    <property type="entry name" value="CBP/P300-RELATED"/>
    <property type="match status" value="1"/>
</dbReference>
<accession>A0A8X6JHA9</accession>
<dbReference type="EMBL" id="BMAO01028504">
    <property type="protein sequence ID" value="GFR25253.1"/>
    <property type="molecule type" value="Genomic_DNA"/>
</dbReference>
<dbReference type="InterPro" id="IPR000197">
    <property type="entry name" value="Znf_TAZ"/>
</dbReference>
<dbReference type="InterPro" id="IPR013178">
    <property type="entry name" value="Histone_AcTrfase_Rtt109/CBP"/>
</dbReference>
<keyword evidence="16" id="KW-1185">Reference proteome</keyword>
<feature type="region of interest" description="Disordered" evidence="13">
    <location>
        <begin position="1"/>
        <end position="33"/>
    </location>
</feature>
<evidence type="ECO:0000256" key="6">
    <source>
        <dbReference type="ARBA" id="ARBA00022833"/>
    </source>
</evidence>
<dbReference type="GO" id="GO:0045944">
    <property type="term" value="P:positive regulation of transcription by RNA polymerase II"/>
    <property type="evidence" value="ECO:0007669"/>
    <property type="project" value="TreeGrafter"/>
</dbReference>
<dbReference type="GO" id="GO:0005667">
    <property type="term" value="C:transcription regulator complex"/>
    <property type="evidence" value="ECO:0007669"/>
    <property type="project" value="TreeGrafter"/>
</dbReference>
<dbReference type="PROSITE" id="PS50134">
    <property type="entry name" value="ZF_TAZ"/>
    <property type="match status" value="1"/>
</dbReference>
<dbReference type="GO" id="GO:0031490">
    <property type="term" value="F:chromatin DNA binding"/>
    <property type="evidence" value="ECO:0007669"/>
    <property type="project" value="TreeGrafter"/>
</dbReference>
<protein>
    <recommendedName>
        <fullName evidence="2">histone acetyltransferase</fullName>
        <ecNumber evidence="2">2.3.1.48</ecNumber>
    </recommendedName>
</protein>
<name>A0A8X6JHA9_TRICU</name>
<dbReference type="SUPFAM" id="SSF57933">
    <property type="entry name" value="TAZ domain"/>
    <property type="match status" value="1"/>
</dbReference>
<dbReference type="PANTHER" id="PTHR13808:SF1">
    <property type="entry name" value="HISTONE ACETYLTRANSFERASE"/>
    <property type="match status" value="1"/>
</dbReference>
<gene>
    <name evidence="15" type="primary">NCL1_07719</name>
    <name evidence="15" type="ORF">TNCT_183381</name>
</gene>
<dbReference type="GO" id="GO:0008270">
    <property type="term" value="F:zinc ion binding"/>
    <property type="evidence" value="ECO:0007669"/>
    <property type="project" value="UniProtKB-KW"/>
</dbReference>
<evidence type="ECO:0000256" key="2">
    <source>
        <dbReference type="ARBA" id="ARBA00013184"/>
    </source>
</evidence>
<dbReference type="Gene3D" id="1.20.1020.10">
    <property type="entry name" value="TAZ domain"/>
    <property type="match status" value="1"/>
</dbReference>
<evidence type="ECO:0000256" key="10">
    <source>
        <dbReference type="ARBA" id="ARBA00023242"/>
    </source>
</evidence>
<evidence type="ECO:0000256" key="3">
    <source>
        <dbReference type="ARBA" id="ARBA00022679"/>
    </source>
</evidence>
<dbReference type="SMART" id="SM00551">
    <property type="entry name" value="ZnF_TAZ"/>
    <property type="match status" value="1"/>
</dbReference>
<feature type="compositionally biased region" description="Polar residues" evidence="13">
    <location>
        <begin position="18"/>
        <end position="33"/>
    </location>
</feature>
<dbReference type="GO" id="GO:0000123">
    <property type="term" value="C:histone acetyltransferase complex"/>
    <property type="evidence" value="ECO:0007669"/>
    <property type="project" value="TreeGrafter"/>
</dbReference>
<keyword evidence="5 12" id="KW-0863">Zinc-finger</keyword>
<dbReference type="GO" id="GO:0005634">
    <property type="term" value="C:nucleus"/>
    <property type="evidence" value="ECO:0007669"/>
    <property type="project" value="UniProtKB-SubCell"/>
</dbReference>
<evidence type="ECO:0000256" key="9">
    <source>
        <dbReference type="ARBA" id="ARBA00023163"/>
    </source>
</evidence>
<dbReference type="EC" id="2.3.1.48" evidence="2"/>
<comment type="subcellular location">
    <subcellularLocation>
        <location evidence="1">Nucleus</location>
    </subcellularLocation>
</comment>
<reference evidence="15" key="1">
    <citation type="submission" date="2020-07" db="EMBL/GenBank/DDBJ databases">
        <title>Multicomponent nature underlies the extraordinary mechanical properties of spider dragline silk.</title>
        <authorList>
            <person name="Kono N."/>
            <person name="Nakamura H."/>
            <person name="Mori M."/>
            <person name="Yoshida Y."/>
            <person name="Ohtoshi R."/>
            <person name="Malay A.D."/>
            <person name="Moran D.A.P."/>
            <person name="Tomita M."/>
            <person name="Numata K."/>
            <person name="Arakawa K."/>
        </authorList>
    </citation>
    <scope>NUCLEOTIDE SEQUENCE</scope>
</reference>
<sequence length="150" mass="17500">MKDINCEVSEESSHNEQHVTSSDEPTESAFPTNPVANLPSTHRNIKFIQLILVLMLHSFYCRRESCAVTTCSMLKRLLRHLRLCSSGRQCPLRQCYPTSIIFRHWRGCAKHDCNICMPVIAATKRVAERERRRRMLQVKTRLLNRLNHIL</sequence>
<dbReference type="GO" id="GO:0004402">
    <property type="term" value="F:histone acetyltransferase activity"/>
    <property type="evidence" value="ECO:0007669"/>
    <property type="project" value="InterPro"/>
</dbReference>
<keyword evidence="3" id="KW-0808">Transferase</keyword>
<feature type="zinc finger region" description="TAZ-type" evidence="12">
    <location>
        <begin position="41"/>
        <end position="119"/>
    </location>
</feature>
<evidence type="ECO:0000256" key="13">
    <source>
        <dbReference type="SAM" id="MobiDB-lite"/>
    </source>
</evidence>
<comment type="catalytic activity">
    <reaction evidence="11">
        <text>L-lysyl-[protein] + acetyl-CoA = N(6)-acetyl-L-lysyl-[protein] + CoA + H(+)</text>
        <dbReference type="Rhea" id="RHEA:45948"/>
        <dbReference type="Rhea" id="RHEA-COMP:9752"/>
        <dbReference type="Rhea" id="RHEA-COMP:10731"/>
        <dbReference type="ChEBI" id="CHEBI:15378"/>
        <dbReference type="ChEBI" id="CHEBI:29969"/>
        <dbReference type="ChEBI" id="CHEBI:57287"/>
        <dbReference type="ChEBI" id="CHEBI:57288"/>
        <dbReference type="ChEBI" id="CHEBI:61930"/>
        <dbReference type="EC" id="2.3.1.48"/>
    </reaction>
</comment>
<evidence type="ECO:0000313" key="15">
    <source>
        <dbReference type="EMBL" id="GFR25253.1"/>
    </source>
</evidence>
<evidence type="ECO:0000256" key="7">
    <source>
        <dbReference type="ARBA" id="ARBA00022853"/>
    </source>
</evidence>
<evidence type="ECO:0000256" key="8">
    <source>
        <dbReference type="ARBA" id="ARBA00023015"/>
    </source>
</evidence>
<dbReference type="GO" id="GO:0003713">
    <property type="term" value="F:transcription coactivator activity"/>
    <property type="evidence" value="ECO:0007669"/>
    <property type="project" value="TreeGrafter"/>
</dbReference>
<keyword evidence="8" id="KW-0805">Transcription regulation</keyword>
<proteinExistence type="predicted"/>
<evidence type="ECO:0000256" key="11">
    <source>
        <dbReference type="ARBA" id="ARBA00048017"/>
    </source>
</evidence>
<dbReference type="Proteomes" id="UP000887116">
    <property type="component" value="Unassembled WGS sequence"/>
</dbReference>
<evidence type="ECO:0000259" key="14">
    <source>
        <dbReference type="PROSITE" id="PS50134"/>
    </source>
</evidence>
<organism evidence="15 16">
    <name type="scientific">Trichonephila clavata</name>
    <name type="common">Joro spider</name>
    <name type="synonym">Nephila clavata</name>
    <dbReference type="NCBI Taxonomy" id="2740835"/>
    <lineage>
        <taxon>Eukaryota</taxon>
        <taxon>Metazoa</taxon>
        <taxon>Ecdysozoa</taxon>
        <taxon>Arthropoda</taxon>
        <taxon>Chelicerata</taxon>
        <taxon>Arachnida</taxon>
        <taxon>Araneae</taxon>
        <taxon>Araneomorphae</taxon>
        <taxon>Entelegynae</taxon>
        <taxon>Araneoidea</taxon>
        <taxon>Nephilidae</taxon>
        <taxon>Trichonephila</taxon>
    </lineage>
</organism>
<dbReference type="InterPro" id="IPR035898">
    <property type="entry name" value="TAZ_dom_sf"/>
</dbReference>
<keyword evidence="6 12" id="KW-0862">Zinc</keyword>
<evidence type="ECO:0000256" key="4">
    <source>
        <dbReference type="ARBA" id="ARBA00022723"/>
    </source>
</evidence>
<dbReference type="Pfam" id="PF02135">
    <property type="entry name" value="zf-TAZ"/>
    <property type="match status" value="1"/>
</dbReference>